<evidence type="ECO:0000313" key="3">
    <source>
        <dbReference type="Proteomes" id="UP001444625"/>
    </source>
</evidence>
<sequence>MVDIIIWVIIVALFILSFVGVIYPIIPSVVLIWVGFLLYQFGINGDELGFIFWTIMIVFTIVLFVADILANSYFVRKFGGSKWGERGAAIAVIIGSFIIPPFGIIVIPFIAVLVIEVLQKRTFQEAFKASIGSLLGFLSGTFAKIFVQIVMIILFVITIIF</sequence>
<feature type="transmembrane region" description="Helical" evidence="1">
    <location>
        <begin position="135"/>
        <end position="160"/>
    </location>
</feature>
<dbReference type="RefSeq" id="WP_345826263.1">
    <property type="nucleotide sequence ID" value="NZ_JBDIML010000007.1"/>
</dbReference>
<evidence type="ECO:0000256" key="1">
    <source>
        <dbReference type="SAM" id="Phobius"/>
    </source>
</evidence>
<dbReference type="PANTHER" id="PTHR39165">
    <property type="entry name" value="IG HYPOTHETICAL 17883"/>
    <property type="match status" value="1"/>
</dbReference>
<feature type="transmembrane region" description="Helical" evidence="1">
    <location>
        <begin position="51"/>
        <end position="75"/>
    </location>
</feature>
<gene>
    <name evidence="2" type="ORF">ABC228_16390</name>
</gene>
<evidence type="ECO:0000313" key="2">
    <source>
        <dbReference type="EMBL" id="MEN2768765.1"/>
    </source>
</evidence>
<organism evidence="2 3">
    <name type="scientific">Ornithinibacillus xuwenensis</name>
    <dbReference type="NCBI Taxonomy" id="3144668"/>
    <lineage>
        <taxon>Bacteria</taxon>
        <taxon>Bacillati</taxon>
        <taxon>Bacillota</taxon>
        <taxon>Bacilli</taxon>
        <taxon>Bacillales</taxon>
        <taxon>Bacillaceae</taxon>
        <taxon>Ornithinibacillus</taxon>
    </lineage>
</organism>
<keyword evidence="1" id="KW-0812">Transmembrane</keyword>
<feature type="transmembrane region" description="Helical" evidence="1">
    <location>
        <begin position="87"/>
        <end position="115"/>
    </location>
</feature>
<dbReference type="InterPro" id="IPR007403">
    <property type="entry name" value="DUF456"/>
</dbReference>
<keyword evidence="3" id="KW-1185">Reference proteome</keyword>
<keyword evidence="1" id="KW-1133">Transmembrane helix</keyword>
<protein>
    <submittedName>
        <fullName evidence="2">DUF456 family protein</fullName>
    </submittedName>
</protein>
<dbReference type="PANTHER" id="PTHR39165:SF1">
    <property type="entry name" value="DUF456 DOMAIN-CONTAINING PROTEIN"/>
    <property type="match status" value="1"/>
</dbReference>
<proteinExistence type="predicted"/>
<comment type="caution">
    <text evidence="2">The sequence shown here is derived from an EMBL/GenBank/DDBJ whole genome shotgun (WGS) entry which is preliminary data.</text>
</comment>
<dbReference type="Proteomes" id="UP001444625">
    <property type="component" value="Unassembled WGS sequence"/>
</dbReference>
<reference evidence="2 3" key="1">
    <citation type="submission" date="2024-05" db="EMBL/GenBank/DDBJ databases">
        <authorList>
            <person name="Haq I."/>
            <person name="Ullah Z."/>
            <person name="Ahmad R."/>
            <person name="Li M."/>
            <person name="Tong Y."/>
        </authorList>
    </citation>
    <scope>NUCLEOTIDE SEQUENCE [LARGE SCALE GENOMIC DNA]</scope>
    <source>
        <strain evidence="2 3">16A2E</strain>
    </source>
</reference>
<dbReference type="Pfam" id="PF04306">
    <property type="entry name" value="DUF456"/>
    <property type="match status" value="1"/>
</dbReference>
<feature type="transmembrane region" description="Helical" evidence="1">
    <location>
        <begin position="6"/>
        <end position="39"/>
    </location>
</feature>
<keyword evidence="1" id="KW-0472">Membrane</keyword>
<dbReference type="EMBL" id="JBDIML010000007">
    <property type="protein sequence ID" value="MEN2768765.1"/>
    <property type="molecule type" value="Genomic_DNA"/>
</dbReference>
<name>A0ABU9XKH6_9BACI</name>
<accession>A0ABU9XKH6</accession>